<evidence type="ECO:0000313" key="15">
    <source>
        <dbReference type="EMBL" id="KAF4707594.1"/>
    </source>
</evidence>
<protein>
    <recommendedName>
        <fullName evidence="3">vitamin-K-epoxide reductase (warfarin-sensitive)</fullName>
        <ecNumber evidence="3">1.17.4.4</ecNumber>
    </recommendedName>
</protein>
<evidence type="ECO:0000256" key="12">
    <source>
        <dbReference type="PROSITE-ProRule" id="PRU00023"/>
    </source>
</evidence>
<keyword evidence="5" id="KW-0874">Quinone</keyword>
<dbReference type="Gene3D" id="1.25.40.20">
    <property type="entry name" value="Ankyrin repeat-containing domain"/>
    <property type="match status" value="1"/>
</dbReference>
<keyword evidence="10" id="KW-1015">Disulfide bond</keyword>
<dbReference type="GO" id="GO:0048038">
    <property type="term" value="F:quinone binding"/>
    <property type="evidence" value="ECO:0007669"/>
    <property type="project" value="UniProtKB-KW"/>
</dbReference>
<dbReference type="InterPro" id="IPR038354">
    <property type="entry name" value="VKOR_sf"/>
</dbReference>
<evidence type="ECO:0000256" key="13">
    <source>
        <dbReference type="SAM" id="Phobius"/>
    </source>
</evidence>
<comment type="subcellular location">
    <subcellularLocation>
        <location evidence="1">Endoplasmic reticulum membrane</location>
        <topology evidence="1">Multi-pass membrane protein</topology>
    </subcellularLocation>
</comment>
<keyword evidence="12" id="KW-0040">ANK repeat</keyword>
<keyword evidence="4 13" id="KW-0812">Transmembrane</keyword>
<proteinExistence type="inferred from homology"/>
<feature type="repeat" description="ANK" evidence="12">
    <location>
        <begin position="211"/>
        <end position="243"/>
    </location>
</feature>
<comment type="similarity">
    <text evidence="2">Belongs to the VKOR family.</text>
</comment>
<keyword evidence="9 13" id="KW-0472">Membrane</keyword>
<comment type="caution">
    <text evidence="15">The sequence shown here is derived from an EMBL/GenBank/DDBJ whole genome shotgun (WGS) entry which is preliminary data.</text>
</comment>
<evidence type="ECO:0000256" key="1">
    <source>
        <dbReference type="ARBA" id="ARBA00004477"/>
    </source>
</evidence>
<dbReference type="PROSITE" id="PS50088">
    <property type="entry name" value="ANK_REPEAT"/>
    <property type="match status" value="1"/>
</dbReference>
<evidence type="ECO:0000256" key="10">
    <source>
        <dbReference type="ARBA" id="ARBA00023157"/>
    </source>
</evidence>
<sequence>MAAVIGVAALSEEVFSMITLFLNAEEALALSYTCIHCYICLSRDNSALWRRYLETGTHRVRPQAGTTCSKALSVEPSNFRLVVAALARSDWRYRKGKIAKFLEGGEALRRFYPTGCRKDTLLRVDPVCLKEFSAKQRTQSSSHRRPAFSKGSCGVASANASILTRLVVRGDEGSLRRTLKRTGTKLSTMDRICMVLDDASGPLLVEWASPSGDTALHVASRYGHLALVERVMASLNNEDTAKAFANRRNLLGETAAHVALDCNHAPIAMMLVDKYDLNTRLADQAGRSVMSLLSKEKAGAAIPVILLSLAAVGGIGVAAYSLYVEAMIHAFPGYHAACDISSWSSCSKVFTSSYSRILVHWGMANPGGYLDLSLPQLAIPYFVFILSYPRMRRSGLRARQVYLVVGSLAVIFNIYLAMVLKFVLREFCVVCFANYILNAVVFICLVIDTRSACGPKVKKV</sequence>
<evidence type="ECO:0000259" key="14">
    <source>
        <dbReference type="SMART" id="SM00756"/>
    </source>
</evidence>
<evidence type="ECO:0000256" key="3">
    <source>
        <dbReference type="ARBA" id="ARBA00012278"/>
    </source>
</evidence>
<dbReference type="InterPro" id="IPR036770">
    <property type="entry name" value="Ankyrin_rpt-contain_sf"/>
</dbReference>
<dbReference type="InterPro" id="IPR002110">
    <property type="entry name" value="Ankyrin_rpt"/>
</dbReference>
<name>A0A7J6QG75_PEROL</name>
<evidence type="ECO:0000256" key="11">
    <source>
        <dbReference type="ARBA" id="ARBA00023284"/>
    </source>
</evidence>
<dbReference type="PANTHER" id="PTHR14519:SF8">
    <property type="entry name" value="VITAMIN K EPOXIDE REDUCTASE COMPLEX SUBUNIT 1"/>
    <property type="match status" value="1"/>
</dbReference>
<feature type="domain" description="Vitamin K epoxide reductase" evidence="14">
    <location>
        <begin position="300"/>
        <end position="449"/>
    </location>
</feature>
<dbReference type="GO" id="GO:0047057">
    <property type="term" value="F:vitamin-K-epoxide reductase (warfarin-sensitive) activity"/>
    <property type="evidence" value="ECO:0007669"/>
    <property type="project" value="UniProtKB-EC"/>
</dbReference>
<dbReference type="GO" id="GO:0005789">
    <property type="term" value="C:endoplasmic reticulum membrane"/>
    <property type="evidence" value="ECO:0007669"/>
    <property type="project" value="UniProtKB-SubCell"/>
</dbReference>
<evidence type="ECO:0000256" key="6">
    <source>
        <dbReference type="ARBA" id="ARBA00022824"/>
    </source>
</evidence>
<keyword evidence="8" id="KW-0560">Oxidoreductase</keyword>
<dbReference type="InterPro" id="IPR012932">
    <property type="entry name" value="VKOR"/>
</dbReference>
<dbReference type="EMBL" id="JABANO010033027">
    <property type="protein sequence ID" value="KAF4707594.1"/>
    <property type="molecule type" value="Genomic_DNA"/>
</dbReference>
<dbReference type="EC" id="1.17.4.4" evidence="3"/>
<evidence type="ECO:0000256" key="2">
    <source>
        <dbReference type="ARBA" id="ARBA00006214"/>
    </source>
</evidence>
<dbReference type="AlphaFoldDB" id="A0A7J6QG75"/>
<dbReference type="SUPFAM" id="SSF48403">
    <property type="entry name" value="Ankyrin repeat"/>
    <property type="match status" value="1"/>
</dbReference>
<dbReference type="Gene3D" id="1.20.1440.130">
    <property type="entry name" value="VKOR domain"/>
    <property type="match status" value="1"/>
</dbReference>
<feature type="transmembrane region" description="Helical" evidence="13">
    <location>
        <begin position="432"/>
        <end position="449"/>
    </location>
</feature>
<keyword evidence="7 13" id="KW-1133">Transmembrane helix</keyword>
<evidence type="ECO:0000256" key="4">
    <source>
        <dbReference type="ARBA" id="ARBA00022692"/>
    </source>
</evidence>
<evidence type="ECO:0000256" key="5">
    <source>
        <dbReference type="ARBA" id="ARBA00022719"/>
    </source>
</evidence>
<dbReference type="Proteomes" id="UP000553632">
    <property type="component" value="Unassembled WGS sequence"/>
</dbReference>
<keyword evidence="11" id="KW-0676">Redox-active center</keyword>
<evidence type="ECO:0000256" key="7">
    <source>
        <dbReference type="ARBA" id="ARBA00022989"/>
    </source>
</evidence>
<feature type="transmembrane region" description="Helical" evidence="13">
    <location>
        <begin position="300"/>
        <end position="323"/>
    </location>
</feature>
<organism evidence="15 16">
    <name type="scientific">Perkinsus olseni</name>
    <name type="common">Perkinsus atlanticus</name>
    <dbReference type="NCBI Taxonomy" id="32597"/>
    <lineage>
        <taxon>Eukaryota</taxon>
        <taxon>Sar</taxon>
        <taxon>Alveolata</taxon>
        <taxon>Perkinsozoa</taxon>
        <taxon>Perkinsea</taxon>
        <taxon>Perkinsida</taxon>
        <taxon>Perkinsidae</taxon>
        <taxon>Perkinsus</taxon>
    </lineage>
</organism>
<dbReference type="Pfam" id="PF07884">
    <property type="entry name" value="VKOR"/>
    <property type="match status" value="1"/>
</dbReference>
<dbReference type="InterPro" id="IPR042406">
    <property type="entry name" value="VKORC1/VKORC1L1"/>
</dbReference>
<keyword evidence="6" id="KW-0256">Endoplasmic reticulum</keyword>
<dbReference type="SMART" id="SM00756">
    <property type="entry name" value="VKc"/>
    <property type="match status" value="1"/>
</dbReference>
<dbReference type="PANTHER" id="PTHR14519">
    <property type="entry name" value="VITAMIN K EPOXIDE REDUCTASE COMPLEX, SUBUNIT 1"/>
    <property type="match status" value="1"/>
</dbReference>
<evidence type="ECO:0000313" key="16">
    <source>
        <dbReference type="Proteomes" id="UP000553632"/>
    </source>
</evidence>
<keyword evidence="16" id="KW-1185">Reference proteome</keyword>
<feature type="transmembrane region" description="Helical" evidence="13">
    <location>
        <begin position="401"/>
        <end position="420"/>
    </location>
</feature>
<reference evidence="15 16" key="1">
    <citation type="submission" date="2020-04" db="EMBL/GenBank/DDBJ databases">
        <title>Perkinsus olseni comparative genomics.</title>
        <authorList>
            <person name="Bogema D.R."/>
        </authorList>
    </citation>
    <scope>NUCLEOTIDE SEQUENCE [LARGE SCALE GENOMIC DNA]</scope>
    <source>
        <strain evidence="15 16">ATCC PRA-207</strain>
    </source>
</reference>
<dbReference type="Pfam" id="PF12796">
    <property type="entry name" value="Ank_2"/>
    <property type="match status" value="1"/>
</dbReference>
<evidence type="ECO:0000256" key="9">
    <source>
        <dbReference type="ARBA" id="ARBA00023136"/>
    </source>
</evidence>
<accession>A0A7J6QG75</accession>
<dbReference type="GO" id="GO:0042373">
    <property type="term" value="P:vitamin K metabolic process"/>
    <property type="evidence" value="ECO:0007669"/>
    <property type="project" value="InterPro"/>
</dbReference>
<gene>
    <name evidence="15" type="primary">VKORC1L1_2</name>
    <name evidence="15" type="ORF">FOZ63_032439</name>
</gene>
<evidence type="ECO:0000256" key="8">
    <source>
        <dbReference type="ARBA" id="ARBA00023002"/>
    </source>
</evidence>